<dbReference type="Proteomes" id="UP000609726">
    <property type="component" value="Unassembled WGS sequence"/>
</dbReference>
<evidence type="ECO:0000313" key="3">
    <source>
        <dbReference type="Proteomes" id="UP000609726"/>
    </source>
</evidence>
<reference evidence="2 3" key="1">
    <citation type="submission" date="2019-10" db="EMBL/GenBank/DDBJ databases">
        <title>Taxonomy of Antarctic Massilia spp.: description of Massilia rubra sp. nov., Massilia aquatica sp. nov., Massilia mucilaginosa sp. nov., Massilia frigida sp. nov. isolated from streams, lakes and regoliths.</title>
        <authorList>
            <person name="Holochova P."/>
            <person name="Sedlacek I."/>
            <person name="Kralova S."/>
            <person name="Maslanova I."/>
            <person name="Busse H.-J."/>
            <person name="Stankova E."/>
            <person name="Vrbovska V."/>
            <person name="Kovarovic V."/>
            <person name="Bartak M."/>
            <person name="Svec P."/>
            <person name="Pantucek R."/>
        </authorList>
    </citation>
    <scope>NUCLEOTIDE SEQUENCE [LARGE SCALE GENOMIC DNA]</scope>
    <source>
        <strain evidence="2 3">CCM 8733</strain>
    </source>
</reference>
<accession>A0ABX0P1D3</accession>
<evidence type="ECO:0000256" key="1">
    <source>
        <dbReference type="SAM" id="MobiDB-lite"/>
    </source>
</evidence>
<protein>
    <submittedName>
        <fullName evidence="2">Uncharacterized protein</fullName>
    </submittedName>
</protein>
<sequence>MQITTEEYKGFTIVVTPMKDCGDLWDFEYRITKTGQGGQDTDPAPAITRSQTAGGHATPEVACLAGVQVARTEVDNLLALALAQTPAG</sequence>
<feature type="region of interest" description="Disordered" evidence="1">
    <location>
        <begin position="34"/>
        <end position="54"/>
    </location>
</feature>
<organism evidence="2 3">
    <name type="scientific">Massilia mucilaginosa</name>
    <dbReference type="NCBI Taxonomy" id="2609282"/>
    <lineage>
        <taxon>Bacteria</taxon>
        <taxon>Pseudomonadati</taxon>
        <taxon>Pseudomonadota</taxon>
        <taxon>Betaproteobacteria</taxon>
        <taxon>Burkholderiales</taxon>
        <taxon>Oxalobacteraceae</taxon>
        <taxon>Telluria group</taxon>
        <taxon>Massilia</taxon>
    </lineage>
</organism>
<dbReference type="EMBL" id="WHJH01000054">
    <property type="protein sequence ID" value="NHZ92848.1"/>
    <property type="molecule type" value="Genomic_DNA"/>
</dbReference>
<gene>
    <name evidence="2" type="ORF">F2P45_28130</name>
</gene>
<dbReference type="RefSeq" id="WP_166881537.1">
    <property type="nucleotide sequence ID" value="NZ_WHJH01000054.1"/>
</dbReference>
<comment type="caution">
    <text evidence="2">The sequence shown here is derived from an EMBL/GenBank/DDBJ whole genome shotgun (WGS) entry which is preliminary data.</text>
</comment>
<evidence type="ECO:0000313" key="2">
    <source>
        <dbReference type="EMBL" id="NHZ92848.1"/>
    </source>
</evidence>
<proteinExistence type="predicted"/>
<name>A0ABX0P1D3_9BURK</name>
<keyword evidence="3" id="KW-1185">Reference proteome</keyword>